<dbReference type="Gene3D" id="2.70.70.10">
    <property type="entry name" value="Glucose Permease (Domain IIA)"/>
    <property type="match status" value="1"/>
</dbReference>
<dbReference type="InterPro" id="IPR050570">
    <property type="entry name" value="Cell_wall_metabolism_enzyme"/>
</dbReference>
<dbReference type="Proteomes" id="UP000771749">
    <property type="component" value="Unassembled WGS sequence"/>
</dbReference>
<dbReference type="PANTHER" id="PTHR21666:SF286">
    <property type="entry name" value="LIPOPROTEIN NLPD"/>
    <property type="match status" value="1"/>
</dbReference>
<dbReference type="Pfam" id="PF01551">
    <property type="entry name" value="Peptidase_M23"/>
    <property type="match status" value="1"/>
</dbReference>
<dbReference type="InterPro" id="IPR011055">
    <property type="entry name" value="Dup_hybrid_motif"/>
</dbReference>
<reference evidence="3" key="2">
    <citation type="journal article" date="2021" name="PeerJ">
        <title>Extensive microbial diversity within the chicken gut microbiome revealed by metagenomics and culture.</title>
        <authorList>
            <person name="Gilroy R."/>
            <person name="Ravi A."/>
            <person name="Getino M."/>
            <person name="Pursley I."/>
            <person name="Horton D.L."/>
            <person name="Alikhan N.F."/>
            <person name="Baker D."/>
            <person name="Gharbi K."/>
            <person name="Hall N."/>
            <person name="Watson M."/>
            <person name="Adriaenssens E.M."/>
            <person name="Foster-Nyarko E."/>
            <person name="Jarju S."/>
            <person name="Secka A."/>
            <person name="Antonio M."/>
            <person name="Oren A."/>
            <person name="Chaudhuri R.R."/>
            <person name="La Ragione R."/>
            <person name="Hildebrand F."/>
            <person name="Pallen M.J."/>
        </authorList>
    </citation>
    <scope>NUCLEOTIDE SEQUENCE</scope>
    <source>
        <strain evidence="3">F1-3629</strain>
    </source>
</reference>
<protein>
    <submittedName>
        <fullName evidence="3">M23 family metallopeptidase</fullName>
    </submittedName>
</protein>
<reference evidence="3" key="1">
    <citation type="submission" date="2020-10" db="EMBL/GenBank/DDBJ databases">
        <authorList>
            <person name="Gilroy R."/>
        </authorList>
    </citation>
    <scope>NUCLEOTIDE SEQUENCE</scope>
    <source>
        <strain evidence="3">F1-3629</strain>
    </source>
</reference>
<gene>
    <name evidence="3" type="ORF">IAC07_07430</name>
</gene>
<dbReference type="SUPFAM" id="SSF51261">
    <property type="entry name" value="Duplicated hybrid motif"/>
    <property type="match status" value="1"/>
</dbReference>
<evidence type="ECO:0000313" key="4">
    <source>
        <dbReference type="Proteomes" id="UP000771749"/>
    </source>
</evidence>
<dbReference type="InterPro" id="IPR016047">
    <property type="entry name" value="M23ase_b-sheet_dom"/>
</dbReference>
<comment type="caution">
    <text evidence="3">The sequence shown here is derived from an EMBL/GenBank/DDBJ whole genome shotgun (WGS) entry which is preliminary data.</text>
</comment>
<keyword evidence="1" id="KW-1133">Transmembrane helix</keyword>
<proteinExistence type="predicted"/>
<dbReference type="CDD" id="cd12797">
    <property type="entry name" value="M23_peptidase"/>
    <property type="match status" value="1"/>
</dbReference>
<keyword evidence="1" id="KW-0812">Transmembrane</keyword>
<keyword evidence="1" id="KW-0472">Membrane</keyword>
<accession>A0A940DPC2</accession>
<dbReference type="EMBL" id="JADIMJ010000113">
    <property type="protein sequence ID" value="MBO8454534.1"/>
    <property type="molecule type" value="Genomic_DNA"/>
</dbReference>
<sequence length="316" mass="35326">MTGRYEIDKDDFRIRKVRPSAAKIIRRCVKYFFVSIALAVIYYILFALVFSTDTERRLKQENRMYAKLYPDMAEKEALLNDVVEDLEARDNSIYEEIFNSSSPLSPDFGYAFFVESGDSATDEGIVRYTEAKLRDAAGTAAEVDALLHEILEKCIVGQDSLPPLALPLKDFPYAQTGASTGQKMSPFYKVYQKHTGLDMIVPPGTPVYSPADGTVTQTVRSGRESGNVLTIDHGNGYVTRYAHLKEILVRRGRAVKKGDLIATTGSSGKSFAPHLHYEIIKDTVHVDPVNYFFGSVSPEEYVEMMILGESIAQTME</sequence>
<feature type="transmembrane region" description="Helical" evidence="1">
    <location>
        <begin position="28"/>
        <end position="50"/>
    </location>
</feature>
<evidence type="ECO:0000256" key="1">
    <source>
        <dbReference type="SAM" id="Phobius"/>
    </source>
</evidence>
<evidence type="ECO:0000259" key="2">
    <source>
        <dbReference type="Pfam" id="PF01551"/>
    </source>
</evidence>
<evidence type="ECO:0000313" key="3">
    <source>
        <dbReference type="EMBL" id="MBO8454534.1"/>
    </source>
</evidence>
<dbReference type="GO" id="GO:0004222">
    <property type="term" value="F:metalloendopeptidase activity"/>
    <property type="evidence" value="ECO:0007669"/>
    <property type="project" value="TreeGrafter"/>
</dbReference>
<dbReference type="PANTHER" id="PTHR21666">
    <property type="entry name" value="PEPTIDASE-RELATED"/>
    <property type="match status" value="1"/>
</dbReference>
<name>A0A940DPC2_9BACT</name>
<organism evidence="3 4">
    <name type="scientific">Candidatus Cryptobacteroides gallistercoris</name>
    <dbReference type="NCBI Taxonomy" id="2840765"/>
    <lineage>
        <taxon>Bacteria</taxon>
        <taxon>Pseudomonadati</taxon>
        <taxon>Bacteroidota</taxon>
        <taxon>Bacteroidia</taxon>
        <taxon>Bacteroidales</taxon>
        <taxon>Candidatus Cryptobacteroides</taxon>
    </lineage>
</organism>
<feature type="domain" description="M23ase beta-sheet core" evidence="2">
    <location>
        <begin position="193"/>
        <end position="288"/>
    </location>
</feature>
<dbReference type="AlphaFoldDB" id="A0A940DPC2"/>